<proteinExistence type="predicted"/>
<feature type="compositionally biased region" description="Low complexity" evidence="1">
    <location>
        <begin position="104"/>
        <end position="113"/>
    </location>
</feature>
<dbReference type="AlphaFoldDB" id="A0A2S3I8F3"/>
<dbReference type="EMBL" id="CM008052">
    <property type="protein sequence ID" value="PAN39134.1"/>
    <property type="molecule type" value="Genomic_DNA"/>
</dbReference>
<dbReference type="Gramene" id="PAN39134">
    <property type="protein sequence ID" value="PAN39134"/>
    <property type="gene ID" value="PAHAL_7G223400"/>
</dbReference>
<feature type="region of interest" description="Disordered" evidence="1">
    <location>
        <begin position="104"/>
        <end position="136"/>
    </location>
</feature>
<reference evidence="2" key="1">
    <citation type="submission" date="2018-04" db="EMBL/GenBank/DDBJ databases">
        <title>WGS assembly of Panicum hallii.</title>
        <authorList>
            <person name="Lovell J."/>
            <person name="Jenkins J."/>
            <person name="Lowry D."/>
            <person name="Mamidi S."/>
            <person name="Sreedasyam A."/>
            <person name="Weng X."/>
            <person name="Barry K."/>
            <person name="Bonette J."/>
            <person name="Campitelli B."/>
            <person name="Daum C."/>
            <person name="Gordon S."/>
            <person name="Gould B."/>
            <person name="Lipzen A."/>
            <person name="Macqueen A."/>
            <person name="Palacio-Mejia J."/>
            <person name="Plott C."/>
            <person name="Shakirov E."/>
            <person name="Shu S."/>
            <person name="Yoshinaga Y."/>
            <person name="Zane M."/>
            <person name="Rokhsar D."/>
            <person name="Grimwood J."/>
            <person name="Schmutz J."/>
            <person name="Juenger T."/>
        </authorList>
    </citation>
    <scope>NUCLEOTIDE SEQUENCE [LARGE SCALE GENOMIC DNA]</scope>
    <source>
        <strain evidence="2">FIL2</strain>
    </source>
</reference>
<name>A0A2S3I8F3_9POAL</name>
<accession>A0A2S3I8F3</accession>
<organism evidence="2">
    <name type="scientific">Panicum hallii</name>
    <dbReference type="NCBI Taxonomy" id="206008"/>
    <lineage>
        <taxon>Eukaryota</taxon>
        <taxon>Viridiplantae</taxon>
        <taxon>Streptophyta</taxon>
        <taxon>Embryophyta</taxon>
        <taxon>Tracheophyta</taxon>
        <taxon>Spermatophyta</taxon>
        <taxon>Magnoliopsida</taxon>
        <taxon>Liliopsida</taxon>
        <taxon>Poales</taxon>
        <taxon>Poaceae</taxon>
        <taxon>PACMAD clade</taxon>
        <taxon>Panicoideae</taxon>
        <taxon>Panicodae</taxon>
        <taxon>Paniceae</taxon>
        <taxon>Panicinae</taxon>
        <taxon>Panicum</taxon>
        <taxon>Panicum sect. Panicum</taxon>
    </lineage>
</organism>
<sequence>MHARIESSRGSQQPHMPPTPRGLVPSRPHRARAVRPRTSRQPASSLLPCREPRRVGKKSRRGGHELSGMGAVSATTRRWVGSGRIGREVASSSPAVLCAAAAAGQQQGGWAPARGLRDRIQLQRRGKRRRATPSRD</sequence>
<evidence type="ECO:0000313" key="2">
    <source>
        <dbReference type="EMBL" id="PAN39134.1"/>
    </source>
</evidence>
<dbReference type="Proteomes" id="UP000243499">
    <property type="component" value="Chromosome 7"/>
</dbReference>
<gene>
    <name evidence="2" type="ORF">PAHAL_7G223400</name>
</gene>
<feature type="compositionally biased region" description="Basic residues" evidence="1">
    <location>
        <begin position="122"/>
        <end position="136"/>
    </location>
</feature>
<evidence type="ECO:0000256" key="1">
    <source>
        <dbReference type="SAM" id="MobiDB-lite"/>
    </source>
</evidence>
<protein>
    <submittedName>
        <fullName evidence="2">Uncharacterized protein</fullName>
    </submittedName>
</protein>
<feature type="compositionally biased region" description="Basic residues" evidence="1">
    <location>
        <begin position="27"/>
        <end position="38"/>
    </location>
</feature>
<feature type="region of interest" description="Disordered" evidence="1">
    <location>
        <begin position="1"/>
        <end position="74"/>
    </location>
</feature>